<dbReference type="PANTHER" id="PTHR34002:SF9">
    <property type="entry name" value="XYLOGLUCAN-SPECIFIC ENDO-BETA-1,4-GLUCANASE A"/>
    <property type="match status" value="1"/>
</dbReference>
<evidence type="ECO:0000313" key="4">
    <source>
        <dbReference type="EMBL" id="KUI72544.1"/>
    </source>
</evidence>
<keyword evidence="2" id="KW-0326">Glycosidase</keyword>
<dbReference type="GO" id="GO:0008810">
    <property type="term" value="F:cellulase activity"/>
    <property type="evidence" value="ECO:0007669"/>
    <property type="project" value="InterPro"/>
</dbReference>
<keyword evidence="2" id="KW-0624">Polysaccharide degradation</keyword>
<comment type="similarity">
    <text evidence="1 2">Belongs to the glycosyl hydrolase 12 (cellulase H) family.</text>
</comment>
<dbReference type="PANTHER" id="PTHR34002">
    <property type="entry name" value="BLR1656 PROTEIN"/>
    <property type="match status" value="1"/>
</dbReference>
<dbReference type="OrthoDB" id="89349at2759"/>
<keyword evidence="2" id="KW-0119">Carbohydrate metabolism</keyword>
<evidence type="ECO:0000313" key="5">
    <source>
        <dbReference type="Proteomes" id="UP000078559"/>
    </source>
</evidence>
<dbReference type="InterPro" id="IPR002594">
    <property type="entry name" value="GH12"/>
</dbReference>
<dbReference type="AlphaFoldDB" id="A0A194W7T2"/>
<dbReference type="GO" id="GO:0000272">
    <property type="term" value="P:polysaccharide catabolic process"/>
    <property type="evidence" value="ECO:0007669"/>
    <property type="project" value="UniProtKB-KW"/>
</dbReference>
<keyword evidence="2" id="KW-0378">Hydrolase</keyword>
<feature type="signal peptide" evidence="3">
    <location>
        <begin position="1"/>
        <end position="17"/>
    </location>
</feature>
<evidence type="ECO:0000256" key="1">
    <source>
        <dbReference type="ARBA" id="ARBA00005519"/>
    </source>
</evidence>
<reference evidence="4" key="1">
    <citation type="submission" date="2014-12" db="EMBL/GenBank/DDBJ databases">
        <title>Genome Sequence of Valsa Canker Pathogens Uncovers a Specific Adaption of Colonization on Woody Bark.</title>
        <authorList>
            <person name="Yin Z."/>
            <person name="Liu H."/>
            <person name="Gao X."/>
            <person name="Li Z."/>
            <person name="Song N."/>
            <person name="Ke X."/>
            <person name="Dai Q."/>
            <person name="Wu Y."/>
            <person name="Sun Y."/>
            <person name="Xu J.-R."/>
            <person name="Kang Z.K."/>
            <person name="Wang L."/>
            <person name="Huang L."/>
        </authorList>
    </citation>
    <scope>NUCLEOTIDE SEQUENCE [LARGE SCALE GENOMIC DNA]</scope>
    <source>
        <strain evidence="4">03-8</strain>
    </source>
</reference>
<keyword evidence="3" id="KW-0732">Signal</keyword>
<gene>
    <name evidence="4" type="ORF">VM1G_08282</name>
</gene>
<keyword evidence="5" id="KW-1185">Reference proteome</keyword>
<proteinExistence type="inferred from homology"/>
<dbReference type="Gene3D" id="2.60.120.180">
    <property type="match status" value="1"/>
</dbReference>
<feature type="chain" id="PRO_5008267194" evidence="3">
    <location>
        <begin position="18"/>
        <end position="304"/>
    </location>
</feature>
<protein>
    <submittedName>
        <fullName evidence="4">Endoglucanase-1</fullName>
    </submittedName>
</protein>
<sequence>MYSLSLAALSVAATVSARHIHRPGNDHPFTSSSTAVVATAPAAAETTPAVVASTTTAVDTVSAEAVTKFCGAPNAYQGISNTPWVVYSMNYNYEDISGSCCTEYYGYTGSGDDQTVHWASVWDIDEAVSTDVVKGYSFIGLTQNLETQLSAISSIPSTYNWTVSNTTAYKGNVVYDFMTSDTKGDSTSSAAQELMLWLHWEGGQLPIGWGDGAVATIDGLFGKDGWKLYQGENTGTGITVSSLLAPADDMFDGTFEGDIKDWLTAMSKQGVFTTSTYVNVGNAGMEPYWGTVTFDNYVSLTINL</sequence>
<dbReference type="EMBL" id="CM003106">
    <property type="protein sequence ID" value="KUI72544.1"/>
    <property type="molecule type" value="Genomic_DNA"/>
</dbReference>
<organism evidence="4 5">
    <name type="scientific">Cytospora mali</name>
    <name type="common">Apple Valsa canker fungus</name>
    <name type="synonym">Valsa mali</name>
    <dbReference type="NCBI Taxonomy" id="578113"/>
    <lineage>
        <taxon>Eukaryota</taxon>
        <taxon>Fungi</taxon>
        <taxon>Dikarya</taxon>
        <taxon>Ascomycota</taxon>
        <taxon>Pezizomycotina</taxon>
        <taxon>Sordariomycetes</taxon>
        <taxon>Sordariomycetidae</taxon>
        <taxon>Diaporthales</taxon>
        <taxon>Cytosporaceae</taxon>
        <taxon>Cytospora</taxon>
    </lineage>
</organism>
<dbReference type="SMR" id="A0A194W7T2"/>
<name>A0A194W7T2_CYTMA</name>
<dbReference type="InterPro" id="IPR013319">
    <property type="entry name" value="GH11/12"/>
</dbReference>
<dbReference type="Pfam" id="PF01670">
    <property type="entry name" value="Glyco_hydro_12"/>
    <property type="match status" value="1"/>
</dbReference>
<dbReference type="InterPro" id="IPR013320">
    <property type="entry name" value="ConA-like_dom_sf"/>
</dbReference>
<dbReference type="SUPFAM" id="SSF49899">
    <property type="entry name" value="Concanavalin A-like lectins/glucanases"/>
    <property type="match status" value="1"/>
</dbReference>
<evidence type="ECO:0000256" key="2">
    <source>
        <dbReference type="RuleBase" id="RU361163"/>
    </source>
</evidence>
<evidence type="ECO:0000256" key="3">
    <source>
        <dbReference type="SAM" id="SignalP"/>
    </source>
</evidence>
<dbReference type="Proteomes" id="UP000078559">
    <property type="component" value="Chromosome 9"/>
</dbReference>
<accession>A0A194W7T2</accession>